<comment type="function">
    <text evidence="2">PPIases accelerate the folding of proteins. It catalyzes the cis-trans isomerization of proline imidic peptide bonds in oligopeptides.</text>
</comment>
<evidence type="ECO:0000259" key="3">
    <source>
        <dbReference type="PROSITE" id="PS50072"/>
    </source>
</evidence>
<dbReference type="PRINTS" id="PR00153">
    <property type="entry name" value="CSAPPISMRASE"/>
</dbReference>
<keyword evidence="2" id="KW-0697">Rotamase</keyword>
<dbReference type="InParanoid" id="A0A804ME63"/>
<reference evidence="4" key="3">
    <citation type="submission" date="2021-05" db="UniProtKB">
        <authorList>
            <consortium name="EnsemblPlants"/>
        </authorList>
    </citation>
    <scope>IDENTIFICATION</scope>
    <source>
        <strain evidence="4">cv. B73</strain>
    </source>
</reference>
<dbReference type="GO" id="GO:0016018">
    <property type="term" value="F:cyclosporin A binding"/>
    <property type="evidence" value="ECO:0000318"/>
    <property type="project" value="GO_Central"/>
</dbReference>
<dbReference type="Proteomes" id="UP000007305">
    <property type="component" value="Chromosome 2"/>
</dbReference>
<comment type="catalytic activity">
    <reaction evidence="2">
        <text>[protein]-peptidylproline (omega=180) = [protein]-peptidylproline (omega=0)</text>
        <dbReference type="Rhea" id="RHEA:16237"/>
        <dbReference type="Rhea" id="RHEA-COMP:10747"/>
        <dbReference type="Rhea" id="RHEA-COMP:10748"/>
        <dbReference type="ChEBI" id="CHEBI:83833"/>
        <dbReference type="ChEBI" id="CHEBI:83834"/>
        <dbReference type="EC" id="5.2.1.8"/>
    </reaction>
</comment>
<dbReference type="PANTHER" id="PTHR11071:SF561">
    <property type="entry name" value="PEPTIDYL-PROLYL CIS-TRANS ISOMERASE D-RELATED"/>
    <property type="match status" value="1"/>
</dbReference>
<reference evidence="4" key="2">
    <citation type="submission" date="2019-07" db="EMBL/GenBank/DDBJ databases">
        <authorList>
            <person name="Seetharam A."/>
            <person name="Woodhouse M."/>
            <person name="Cannon E."/>
        </authorList>
    </citation>
    <scope>NUCLEOTIDE SEQUENCE [LARGE SCALE GENOMIC DNA]</scope>
    <source>
        <strain evidence="4">cv. B73</strain>
    </source>
</reference>
<sequence length="182" mass="19367">MASPPQPKQLVLATSSTDPDLAALDLRTGVEDYVIHGSRPGCLGPLHLVWRTFASALALPALGRSPQLPTASLPSLKLFPLAITLGPSTSTTGTSRKWSSRACALLKGKIPIPSQSTWFFSFMCQGGDFTRGNDTGGESIYGARFTDENLKLRHTGLDVLSMANAGPDTNDSQFFICTAQTP</sequence>
<evidence type="ECO:0000313" key="4">
    <source>
        <dbReference type="EnsemblPlants" id="Zm00001eb078750_P001"/>
    </source>
</evidence>
<dbReference type="EC" id="5.2.1.8" evidence="2"/>
<evidence type="ECO:0000256" key="2">
    <source>
        <dbReference type="RuleBase" id="RU363019"/>
    </source>
</evidence>
<dbReference type="GO" id="GO:0005737">
    <property type="term" value="C:cytoplasm"/>
    <property type="evidence" value="ECO:0000318"/>
    <property type="project" value="GO_Central"/>
</dbReference>
<accession>A0A804ME63</accession>
<keyword evidence="2" id="KW-0413">Isomerase</keyword>
<dbReference type="GO" id="GO:0003755">
    <property type="term" value="F:peptidyl-prolyl cis-trans isomerase activity"/>
    <property type="evidence" value="ECO:0000318"/>
    <property type="project" value="GO_Central"/>
</dbReference>
<dbReference type="InterPro" id="IPR029000">
    <property type="entry name" value="Cyclophilin-like_dom_sf"/>
</dbReference>
<evidence type="ECO:0000256" key="1">
    <source>
        <dbReference type="ARBA" id="ARBA00007365"/>
    </source>
</evidence>
<dbReference type="InterPro" id="IPR002130">
    <property type="entry name" value="Cyclophilin-type_PPIase_dom"/>
</dbReference>
<dbReference type="Gene3D" id="2.40.100.10">
    <property type="entry name" value="Cyclophilin-like"/>
    <property type="match status" value="1"/>
</dbReference>
<dbReference type="PROSITE" id="PS50072">
    <property type="entry name" value="CSA_PPIASE_2"/>
    <property type="match status" value="1"/>
</dbReference>
<organism evidence="4 5">
    <name type="scientific">Zea mays</name>
    <name type="common">Maize</name>
    <dbReference type="NCBI Taxonomy" id="4577"/>
    <lineage>
        <taxon>Eukaryota</taxon>
        <taxon>Viridiplantae</taxon>
        <taxon>Streptophyta</taxon>
        <taxon>Embryophyta</taxon>
        <taxon>Tracheophyta</taxon>
        <taxon>Spermatophyta</taxon>
        <taxon>Magnoliopsida</taxon>
        <taxon>Liliopsida</taxon>
        <taxon>Poales</taxon>
        <taxon>Poaceae</taxon>
        <taxon>PACMAD clade</taxon>
        <taxon>Panicoideae</taxon>
        <taxon>Andropogonodae</taxon>
        <taxon>Andropogoneae</taxon>
        <taxon>Tripsacinae</taxon>
        <taxon>Zea</taxon>
    </lineage>
</organism>
<dbReference type="GO" id="GO:0006457">
    <property type="term" value="P:protein folding"/>
    <property type="evidence" value="ECO:0000318"/>
    <property type="project" value="GO_Central"/>
</dbReference>
<feature type="domain" description="PPIase cyclophilin-type" evidence="3">
    <location>
        <begin position="121"/>
        <end position="182"/>
    </location>
</feature>
<proteinExistence type="inferred from homology"/>
<dbReference type="SUPFAM" id="SSF50891">
    <property type="entry name" value="Cyclophilin-like"/>
    <property type="match status" value="1"/>
</dbReference>
<dbReference type="Pfam" id="PF00160">
    <property type="entry name" value="Pro_isomerase"/>
    <property type="match status" value="1"/>
</dbReference>
<keyword evidence="5" id="KW-1185">Reference proteome</keyword>
<protein>
    <recommendedName>
        <fullName evidence="2">Peptidyl-prolyl cis-trans isomerase</fullName>
        <shortName evidence="2">PPIase</shortName>
        <ecNumber evidence="2">5.2.1.8</ecNumber>
    </recommendedName>
</protein>
<dbReference type="EnsemblPlants" id="Zm00001eb078750_T001">
    <property type="protein sequence ID" value="Zm00001eb078750_P001"/>
    <property type="gene ID" value="Zm00001eb078750"/>
</dbReference>
<dbReference type="AlphaFoldDB" id="A0A804ME63"/>
<comment type="similarity">
    <text evidence="1 2">Belongs to the cyclophilin-type PPIase family.</text>
</comment>
<name>A0A804ME63_MAIZE</name>
<reference evidence="5" key="1">
    <citation type="submission" date="2015-12" db="EMBL/GenBank/DDBJ databases">
        <title>Update maize B73 reference genome by single molecule sequencing technologies.</title>
        <authorList>
            <consortium name="Maize Genome Sequencing Project"/>
            <person name="Ware D."/>
        </authorList>
    </citation>
    <scope>NUCLEOTIDE SEQUENCE [LARGE SCALE GENOMIC DNA]</scope>
    <source>
        <strain evidence="5">cv. B73</strain>
    </source>
</reference>
<evidence type="ECO:0000313" key="5">
    <source>
        <dbReference type="Proteomes" id="UP000007305"/>
    </source>
</evidence>
<dbReference type="PANTHER" id="PTHR11071">
    <property type="entry name" value="PEPTIDYL-PROLYL CIS-TRANS ISOMERASE"/>
    <property type="match status" value="1"/>
</dbReference>
<dbReference type="Gramene" id="Zm00001eb078750_T001">
    <property type="protein sequence ID" value="Zm00001eb078750_P001"/>
    <property type="gene ID" value="Zm00001eb078750"/>
</dbReference>